<dbReference type="RefSeq" id="WP_011613631.1">
    <property type="nucleotide sequence ID" value="NC_008312.1"/>
</dbReference>
<dbReference type="OrthoDB" id="9770276at2"/>
<evidence type="ECO:0000313" key="2">
    <source>
        <dbReference type="EMBL" id="ABG53305.1"/>
    </source>
</evidence>
<dbReference type="PANTHER" id="PTHR14389:SF3">
    <property type="entry name" value="PROTEIN FAM111A-LIKE"/>
    <property type="match status" value="1"/>
</dbReference>
<dbReference type="EMBL" id="CP000393">
    <property type="protein sequence ID" value="ABG53305.1"/>
    <property type="molecule type" value="Genomic_DNA"/>
</dbReference>
<dbReference type="KEGG" id="ter:Tery_4310"/>
<name>Q10WR9_TRIEI</name>
<dbReference type="STRING" id="203124.Tery_4310"/>
<organism evidence="2">
    <name type="scientific">Trichodesmium erythraeum (strain IMS101)</name>
    <dbReference type="NCBI Taxonomy" id="203124"/>
    <lineage>
        <taxon>Bacteria</taxon>
        <taxon>Bacillati</taxon>
        <taxon>Cyanobacteriota</taxon>
        <taxon>Cyanophyceae</taxon>
        <taxon>Oscillatoriophycideae</taxon>
        <taxon>Oscillatoriales</taxon>
        <taxon>Microcoleaceae</taxon>
        <taxon>Trichodesmium</taxon>
    </lineage>
</organism>
<dbReference type="Pfam" id="PF13365">
    <property type="entry name" value="Trypsin_2"/>
    <property type="match status" value="1"/>
</dbReference>
<reference evidence="2" key="1">
    <citation type="submission" date="2006-06" db="EMBL/GenBank/DDBJ databases">
        <title>Complete sequence of Trichodesmium erythraeum IMS101.</title>
        <authorList>
            <consortium name="US DOE Joint Genome Institute"/>
            <person name="Copeland A."/>
            <person name="Lucas S."/>
            <person name="Lapidus A."/>
            <person name="Barry K."/>
            <person name="Detter J.C."/>
            <person name="Glavina del Rio T."/>
            <person name="Hammon N."/>
            <person name="Israni S."/>
            <person name="Dalin E."/>
            <person name="Tice H."/>
            <person name="Pitluck S."/>
            <person name="Kiss H."/>
            <person name="Munk A.C."/>
            <person name="Brettin T."/>
            <person name="Bruce D."/>
            <person name="Han C."/>
            <person name="Tapia R."/>
            <person name="Gilna P."/>
            <person name="Schmutz J."/>
            <person name="Larimer F."/>
            <person name="Land M."/>
            <person name="Hauser L."/>
            <person name="Kyrpides N."/>
            <person name="Kim E."/>
            <person name="Richardson P."/>
        </authorList>
    </citation>
    <scope>NUCLEOTIDE SEQUENCE [LARGE SCALE GENOMIC DNA]</scope>
    <source>
        <strain evidence="2">IMS101</strain>
    </source>
</reference>
<dbReference type="PANTHER" id="PTHR14389">
    <property type="entry name" value="SI:CH1073-475A24.1"/>
    <property type="match status" value="1"/>
</dbReference>
<gene>
    <name evidence="2" type="ordered locus">Tery_4310</name>
</gene>
<proteinExistence type="predicted"/>
<dbReference type="InterPro" id="IPR045430">
    <property type="entry name" value="EAD1"/>
</dbReference>
<sequence length="356" mass="40312">MTLSGFETEELFEALLDSYRDYGKLQRMVRFKLEENLERFAGKGDLETVVFNLIDSAEARGKLKSLIIGAYEQNPDNQKLKKFFHTISKDFQKRAILDYDLTPIRDFGPNIDWHGKTDQIELQGLFKKQPDWYDVGFLQKIIEQAKSVCRLDVPNLNITATGVLIASKYVLTNYHVLKQNNNNNLELNAKNIRISFGCFSLNNSRESTSKSFLLDSEKPIISSSPVGELDYILLQLEKTFSQALDSEDTKIKPAKWQPHIFLSEADSINILQHPNGESMKLSITCDGITGVYPHSGLVQYINRTAGGSSGSPCFNENGELVALHHAQRSKYFGTIREGILFSSIHHDLEQKSIQLN</sequence>
<evidence type="ECO:0000259" key="1">
    <source>
        <dbReference type="Pfam" id="PF19955"/>
    </source>
</evidence>
<dbReference type="InterPro" id="IPR043504">
    <property type="entry name" value="Peptidase_S1_PA_chymotrypsin"/>
</dbReference>
<dbReference type="Pfam" id="PF19955">
    <property type="entry name" value="EAD1"/>
    <property type="match status" value="1"/>
</dbReference>
<protein>
    <recommendedName>
        <fullName evidence="1">Effector-associated domain-containing protein</fullName>
    </recommendedName>
</protein>
<dbReference type="InterPro" id="IPR009003">
    <property type="entry name" value="Peptidase_S1_PA"/>
</dbReference>
<accession>Q10WR9</accession>
<dbReference type="AlphaFoldDB" id="Q10WR9"/>
<dbReference type="eggNOG" id="COG3591">
    <property type="taxonomic scope" value="Bacteria"/>
</dbReference>
<dbReference type="Gene3D" id="2.40.10.10">
    <property type="entry name" value="Trypsin-like serine proteases"/>
    <property type="match status" value="2"/>
</dbReference>
<dbReference type="HOGENOM" id="CLU_762498_0_0_3"/>
<feature type="domain" description="Effector-associated" evidence="1">
    <location>
        <begin position="1"/>
        <end position="83"/>
    </location>
</feature>
<dbReference type="SUPFAM" id="SSF50494">
    <property type="entry name" value="Trypsin-like serine proteases"/>
    <property type="match status" value="1"/>
</dbReference>